<proteinExistence type="predicted"/>
<feature type="domain" description="Acyltransferase 3" evidence="2">
    <location>
        <begin position="7"/>
        <end position="336"/>
    </location>
</feature>
<gene>
    <name evidence="3" type="ORF">BFL28_07335</name>
</gene>
<feature type="transmembrane region" description="Helical" evidence="1">
    <location>
        <begin position="155"/>
        <end position="177"/>
    </location>
</feature>
<feature type="transmembrane region" description="Helical" evidence="1">
    <location>
        <begin position="291"/>
        <end position="316"/>
    </location>
</feature>
<feature type="transmembrane region" description="Helical" evidence="1">
    <location>
        <begin position="221"/>
        <end position="238"/>
    </location>
</feature>
<evidence type="ECO:0000313" key="3">
    <source>
        <dbReference type="EMBL" id="ODP36212.1"/>
    </source>
</evidence>
<dbReference type="Pfam" id="PF01757">
    <property type="entry name" value="Acyl_transf_3"/>
    <property type="match status" value="1"/>
</dbReference>
<name>A0A1E3LR20_9SPHN</name>
<feature type="transmembrane region" description="Helical" evidence="1">
    <location>
        <begin position="322"/>
        <end position="343"/>
    </location>
</feature>
<dbReference type="STRING" id="1888892.BFL28_07335"/>
<dbReference type="EMBL" id="MDDS01000081">
    <property type="protein sequence ID" value="ODP36212.1"/>
    <property type="molecule type" value="Genomic_DNA"/>
</dbReference>
<feature type="transmembrane region" description="Helical" evidence="1">
    <location>
        <begin position="78"/>
        <end position="97"/>
    </location>
</feature>
<dbReference type="InterPro" id="IPR050623">
    <property type="entry name" value="Glucan_succinyl_AcylTrfase"/>
</dbReference>
<dbReference type="RefSeq" id="WP_069322081.1">
    <property type="nucleotide sequence ID" value="NZ_MDDS01000081.1"/>
</dbReference>
<dbReference type="GO" id="GO:0016747">
    <property type="term" value="F:acyltransferase activity, transferring groups other than amino-acyl groups"/>
    <property type="evidence" value="ECO:0007669"/>
    <property type="project" value="InterPro"/>
</dbReference>
<evidence type="ECO:0000256" key="1">
    <source>
        <dbReference type="SAM" id="Phobius"/>
    </source>
</evidence>
<keyword evidence="4" id="KW-1185">Reference proteome</keyword>
<organism evidence="3 4">
    <name type="scientific">Sphingomonas turrisvirgatae</name>
    <dbReference type="NCBI Taxonomy" id="1888892"/>
    <lineage>
        <taxon>Bacteria</taxon>
        <taxon>Pseudomonadati</taxon>
        <taxon>Pseudomonadota</taxon>
        <taxon>Alphaproteobacteria</taxon>
        <taxon>Sphingomonadales</taxon>
        <taxon>Sphingomonadaceae</taxon>
        <taxon>Sphingomonas</taxon>
    </lineage>
</organism>
<feature type="transmembrane region" description="Helical" evidence="1">
    <location>
        <begin position="258"/>
        <end position="279"/>
    </location>
</feature>
<evidence type="ECO:0000313" key="4">
    <source>
        <dbReference type="Proteomes" id="UP000094487"/>
    </source>
</evidence>
<dbReference type="OrthoDB" id="8288190at2"/>
<feature type="transmembrane region" description="Helical" evidence="1">
    <location>
        <begin position="117"/>
        <end position="134"/>
    </location>
</feature>
<dbReference type="AlphaFoldDB" id="A0A1E3LR20"/>
<dbReference type="PANTHER" id="PTHR36927">
    <property type="entry name" value="BLR4337 PROTEIN"/>
    <property type="match status" value="1"/>
</dbReference>
<comment type="caution">
    <text evidence="3">The sequence shown here is derived from an EMBL/GenBank/DDBJ whole genome shotgun (WGS) entry which is preliminary data.</text>
</comment>
<feature type="transmembrane region" description="Helical" evidence="1">
    <location>
        <begin position="189"/>
        <end position="209"/>
    </location>
</feature>
<keyword evidence="1" id="KW-1133">Transmembrane helix</keyword>
<accession>A0A1E3LR20</accession>
<feature type="transmembrane region" description="Helical" evidence="1">
    <location>
        <begin position="34"/>
        <end position="57"/>
    </location>
</feature>
<dbReference type="Proteomes" id="UP000094487">
    <property type="component" value="Unassembled WGS sequence"/>
</dbReference>
<evidence type="ECO:0000259" key="2">
    <source>
        <dbReference type="Pfam" id="PF01757"/>
    </source>
</evidence>
<sequence>MRHNHIAGLDSWRAALLAGGLFFHGTMLQPNHPLFHVIEAISTSFRMAAFFAIAGFLAARSLSRQHASDWLTGRSLRIGVPALFGIAVISPAIHSMLVAGLPSDRSANVLPFEWHHLWFLFALLLYQGVAFLIVGHVASRDGARVVARLRNWGQCAVIAALAGLTLFLMVVTVWIVLRIAPPALQPMLMETRLIVGYLPLYLFGMALASSRALRETMLRRTAVLASILLLAVCGYGAWRLGIAPRYAAAAGAAVEMQLRFLLGALCPSAAVLVVLSSAMRIPASGAWVTRLCAASFTIYIVHFPLLIATNLILARYHAPPLIGYAVAIGVVGLLSYGIHACIVRRSVLASMLLNGRMPQMRWQAPPLPALPEPR</sequence>
<keyword evidence="1" id="KW-0472">Membrane</keyword>
<reference evidence="3 4" key="1">
    <citation type="submission" date="2016-08" db="EMBL/GenBank/DDBJ databases">
        <title>Draft genome of the agarase producing Sphingomonas sp. MCT13.</title>
        <authorList>
            <person name="D'Andrea M.M."/>
            <person name="Rossolini G.M."/>
            <person name="Thaller M.C."/>
        </authorList>
    </citation>
    <scope>NUCLEOTIDE SEQUENCE [LARGE SCALE GENOMIC DNA]</scope>
    <source>
        <strain evidence="3 4">MCT13</strain>
    </source>
</reference>
<dbReference type="PANTHER" id="PTHR36927:SF1">
    <property type="entry name" value="MDO-LIKE PROTEIN"/>
    <property type="match status" value="1"/>
</dbReference>
<dbReference type="InterPro" id="IPR002656">
    <property type="entry name" value="Acyl_transf_3_dom"/>
</dbReference>
<protein>
    <recommendedName>
        <fullName evidence="2">Acyltransferase 3 domain-containing protein</fullName>
    </recommendedName>
</protein>
<keyword evidence="1" id="KW-0812">Transmembrane</keyword>